<gene>
    <name evidence="1" type="ORF">E5356_14210</name>
</gene>
<dbReference type="AlphaFoldDB" id="A0A4S2AJH3"/>
<dbReference type="GeneID" id="93047955"/>
<reference evidence="1 2" key="1">
    <citation type="submission" date="2019-04" db="EMBL/GenBank/DDBJ databases">
        <title>Microbes associate with the intestines of laboratory mice.</title>
        <authorList>
            <person name="Navarre W."/>
            <person name="Wong E."/>
            <person name="Huang K."/>
            <person name="Tropini C."/>
            <person name="Ng K."/>
            <person name="Yu B."/>
        </authorList>
    </citation>
    <scope>NUCLEOTIDE SEQUENCE [LARGE SCALE GENOMIC DNA]</scope>
    <source>
        <strain evidence="1 2">NM70_E10</strain>
    </source>
</reference>
<proteinExistence type="predicted"/>
<name>A0A4S2AJH3_9BACE</name>
<comment type="caution">
    <text evidence="1">The sequence shown here is derived from an EMBL/GenBank/DDBJ whole genome shotgun (WGS) entry which is preliminary data.</text>
</comment>
<dbReference type="EMBL" id="SRZA01000050">
    <property type="protein sequence ID" value="TGY00995.1"/>
    <property type="molecule type" value="Genomic_DNA"/>
</dbReference>
<keyword evidence="2" id="KW-1185">Reference proteome</keyword>
<dbReference type="Proteomes" id="UP000305751">
    <property type="component" value="Unassembled WGS sequence"/>
</dbReference>
<dbReference type="RefSeq" id="WP_024987304.1">
    <property type="nucleotide sequence ID" value="NZ_CANDOI010000041.1"/>
</dbReference>
<evidence type="ECO:0000313" key="2">
    <source>
        <dbReference type="Proteomes" id="UP000305751"/>
    </source>
</evidence>
<evidence type="ECO:0000313" key="1">
    <source>
        <dbReference type="EMBL" id="TGY00995.1"/>
    </source>
</evidence>
<sequence length="96" mass="10770">MKPSSLWRNVWCFCTLEGNLSNLHTFLSDEITGRQIVGKKRKQKETANIRQLLQVSGPNADPQFVMTDSLGQLEGTDGMGNIGSSHCKFRVMKNDK</sequence>
<protein>
    <submittedName>
        <fullName evidence="1">Uncharacterized protein</fullName>
    </submittedName>
</protein>
<organism evidence="1 2">
    <name type="scientific">Bacteroides acidifaciens</name>
    <dbReference type="NCBI Taxonomy" id="85831"/>
    <lineage>
        <taxon>Bacteria</taxon>
        <taxon>Pseudomonadati</taxon>
        <taxon>Bacteroidota</taxon>
        <taxon>Bacteroidia</taxon>
        <taxon>Bacteroidales</taxon>
        <taxon>Bacteroidaceae</taxon>
        <taxon>Bacteroides</taxon>
    </lineage>
</organism>
<accession>A0A4S2AJH3</accession>